<sequence length="118" mass="13024">MASSLFAPGKSHRLALKQKHHPHSQSKRLALQCQPYTAPLQRIEAFHDAAAFVPQFRAAPPVLTLPNVPATASVLIQQHLETLINSHENCPKGAKLDYNTATGSLSIISFPSWEHEHM</sequence>
<evidence type="ECO:0000313" key="1">
    <source>
        <dbReference type="EMBL" id="KAL0640680.1"/>
    </source>
</evidence>
<protein>
    <submittedName>
        <fullName evidence="1">Uncharacterized protein</fullName>
    </submittedName>
</protein>
<dbReference type="Proteomes" id="UP001447188">
    <property type="component" value="Unassembled WGS sequence"/>
</dbReference>
<organism evidence="1 2">
    <name type="scientific">Discina gigas</name>
    <dbReference type="NCBI Taxonomy" id="1032678"/>
    <lineage>
        <taxon>Eukaryota</taxon>
        <taxon>Fungi</taxon>
        <taxon>Dikarya</taxon>
        <taxon>Ascomycota</taxon>
        <taxon>Pezizomycotina</taxon>
        <taxon>Pezizomycetes</taxon>
        <taxon>Pezizales</taxon>
        <taxon>Discinaceae</taxon>
        <taxon>Discina</taxon>
    </lineage>
</organism>
<evidence type="ECO:0000313" key="2">
    <source>
        <dbReference type="Proteomes" id="UP001447188"/>
    </source>
</evidence>
<gene>
    <name evidence="1" type="ORF">Q9L58_000351</name>
</gene>
<accession>A0ABR3GXQ7</accession>
<proteinExistence type="predicted"/>
<dbReference type="EMBL" id="JBBBZM010000002">
    <property type="protein sequence ID" value="KAL0640680.1"/>
    <property type="molecule type" value="Genomic_DNA"/>
</dbReference>
<comment type="caution">
    <text evidence="1">The sequence shown here is derived from an EMBL/GenBank/DDBJ whole genome shotgun (WGS) entry which is preliminary data.</text>
</comment>
<keyword evidence="2" id="KW-1185">Reference proteome</keyword>
<name>A0ABR3GXQ7_9PEZI</name>
<reference evidence="1 2" key="1">
    <citation type="submission" date="2024-02" db="EMBL/GenBank/DDBJ databases">
        <title>Discinaceae phylogenomics.</title>
        <authorList>
            <person name="Dirks A.C."/>
            <person name="James T.Y."/>
        </authorList>
    </citation>
    <scope>NUCLEOTIDE SEQUENCE [LARGE SCALE GENOMIC DNA]</scope>
    <source>
        <strain evidence="1 2">ACD0624</strain>
    </source>
</reference>